<evidence type="ECO:0000313" key="2">
    <source>
        <dbReference type="Proteomes" id="UP001164286"/>
    </source>
</evidence>
<keyword evidence="2" id="KW-1185">Reference proteome</keyword>
<sequence>MSTIPEPAMDIATKTNVTPTASETSIRYILPHWKDFVSQGQTLYSGTRFDLSQKQNEVGMVLDSDVAKRVLELVHTDTVDWVKNQAIAAFKRATEGTHDTGFHETDEWKVYNESLGLLVEVAGYLARYTDLNEQPENEGVLSPASCLRLSETRLESAWEELRKAQELAFAKGCDFDSIGRKPQLQCVKELAECVRDVEQRTHRFGRDLLGLYCNLNEVGVEEPSPVE</sequence>
<dbReference type="GeneID" id="77730682"/>
<gene>
    <name evidence="1" type="ORF">MKK02DRAFT_41188</name>
</gene>
<organism evidence="1 2">
    <name type="scientific">Dioszegia hungarica</name>
    <dbReference type="NCBI Taxonomy" id="4972"/>
    <lineage>
        <taxon>Eukaryota</taxon>
        <taxon>Fungi</taxon>
        <taxon>Dikarya</taxon>
        <taxon>Basidiomycota</taxon>
        <taxon>Agaricomycotina</taxon>
        <taxon>Tremellomycetes</taxon>
        <taxon>Tremellales</taxon>
        <taxon>Bulleribasidiaceae</taxon>
        <taxon>Dioszegia</taxon>
    </lineage>
</organism>
<dbReference type="EMBL" id="JAKWFO010000014">
    <property type="protein sequence ID" value="KAI9632876.1"/>
    <property type="molecule type" value="Genomic_DNA"/>
</dbReference>
<protein>
    <submittedName>
        <fullName evidence="1">Uncharacterized protein</fullName>
    </submittedName>
</protein>
<dbReference type="RefSeq" id="XP_052942653.1">
    <property type="nucleotide sequence ID" value="XM_053091477.1"/>
</dbReference>
<evidence type="ECO:0000313" key="1">
    <source>
        <dbReference type="EMBL" id="KAI9632876.1"/>
    </source>
</evidence>
<accession>A0AA38H4X9</accession>
<dbReference type="AlphaFoldDB" id="A0AA38H4X9"/>
<comment type="caution">
    <text evidence="1">The sequence shown here is derived from an EMBL/GenBank/DDBJ whole genome shotgun (WGS) entry which is preliminary data.</text>
</comment>
<name>A0AA38H4X9_9TREE</name>
<reference evidence="1" key="1">
    <citation type="journal article" date="2022" name="G3 (Bethesda)">
        <title>High quality genome of the basidiomycete yeast Dioszegia hungarica PDD-24b-2 isolated from cloud water.</title>
        <authorList>
            <person name="Jarrige D."/>
            <person name="Haridas S."/>
            <person name="Bleykasten-Grosshans C."/>
            <person name="Joly M."/>
            <person name="Nadalig T."/>
            <person name="Sancelme M."/>
            <person name="Vuilleumier S."/>
            <person name="Grigoriev I.V."/>
            <person name="Amato P."/>
            <person name="Bringel F."/>
        </authorList>
    </citation>
    <scope>NUCLEOTIDE SEQUENCE</scope>
    <source>
        <strain evidence="1">PDD-24b-2</strain>
    </source>
</reference>
<dbReference type="Proteomes" id="UP001164286">
    <property type="component" value="Unassembled WGS sequence"/>
</dbReference>
<proteinExistence type="predicted"/>